<dbReference type="EMBL" id="GL377568">
    <property type="protein sequence ID" value="EFJ35302.1"/>
    <property type="molecule type" value="Genomic_DNA"/>
</dbReference>
<evidence type="ECO:0000313" key="2">
    <source>
        <dbReference type="EMBL" id="EFJ35302.1"/>
    </source>
</evidence>
<dbReference type="Proteomes" id="UP000001514">
    <property type="component" value="Unassembled WGS sequence"/>
</dbReference>
<proteinExistence type="predicted"/>
<dbReference type="HOGENOM" id="CLU_1491478_0_0_1"/>
<sequence>MPNKASSSSSSGRHNKVFVLQRSLGSSPVLEGSYGEQIGIPGHQSGLVGVYVSEEQAYAAVIQRQVAGMEQIAGSMLTDLRKVVSVKGLSFKERYKKMLEWVRDCDWYRVADAVSFQIKECPLVPFEKVNESKLFDGVQDLQSAVSDNGSFVDDEEDDELYDEAGVGGKGGGAKKRRYAHY</sequence>
<feature type="compositionally biased region" description="Acidic residues" evidence="1">
    <location>
        <begin position="152"/>
        <end position="162"/>
    </location>
</feature>
<protein>
    <submittedName>
        <fullName evidence="2">Uncharacterized protein</fullName>
    </submittedName>
</protein>
<gene>
    <name evidence="2" type="ORF">SELMODRAFT_405286</name>
</gene>
<dbReference type="InParanoid" id="D8QWV4"/>
<evidence type="ECO:0000256" key="1">
    <source>
        <dbReference type="SAM" id="MobiDB-lite"/>
    </source>
</evidence>
<dbReference type="OrthoDB" id="6106870at2759"/>
<accession>D8QWV4</accession>
<reference evidence="2 3" key="1">
    <citation type="journal article" date="2011" name="Science">
        <title>The Selaginella genome identifies genetic changes associated with the evolution of vascular plants.</title>
        <authorList>
            <person name="Banks J.A."/>
            <person name="Nishiyama T."/>
            <person name="Hasebe M."/>
            <person name="Bowman J.L."/>
            <person name="Gribskov M."/>
            <person name="dePamphilis C."/>
            <person name="Albert V.A."/>
            <person name="Aono N."/>
            <person name="Aoyama T."/>
            <person name="Ambrose B.A."/>
            <person name="Ashton N.W."/>
            <person name="Axtell M.J."/>
            <person name="Barker E."/>
            <person name="Barker M.S."/>
            <person name="Bennetzen J.L."/>
            <person name="Bonawitz N.D."/>
            <person name="Chapple C."/>
            <person name="Cheng C."/>
            <person name="Correa L.G."/>
            <person name="Dacre M."/>
            <person name="DeBarry J."/>
            <person name="Dreyer I."/>
            <person name="Elias M."/>
            <person name="Engstrom E.M."/>
            <person name="Estelle M."/>
            <person name="Feng L."/>
            <person name="Finet C."/>
            <person name="Floyd S.K."/>
            <person name="Frommer W.B."/>
            <person name="Fujita T."/>
            <person name="Gramzow L."/>
            <person name="Gutensohn M."/>
            <person name="Harholt J."/>
            <person name="Hattori M."/>
            <person name="Heyl A."/>
            <person name="Hirai T."/>
            <person name="Hiwatashi Y."/>
            <person name="Ishikawa M."/>
            <person name="Iwata M."/>
            <person name="Karol K.G."/>
            <person name="Koehler B."/>
            <person name="Kolukisaoglu U."/>
            <person name="Kubo M."/>
            <person name="Kurata T."/>
            <person name="Lalonde S."/>
            <person name="Li K."/>
            <person name="Li Y."/>
            <person name="Litt A."/>
            <person name="Lyons E."/>
            <person name="Manning G."/>
            <person name="Maruyama T."/>
            <person name="Michael T.P."/>
            <person name="Mikami K."/>
            <person name="Miyazaki S."/>
            <person name="Morinaga S."/>
            <person name="Murata T."/>
            <person name="Mueller-Roeber B."/>
            <person name="Nelson D.R."/>
            <person name="Obara M."/>
            <person name="Oguri Y."/>
            <person name="Olmstead R.G."/>
            <person name="Onodera N."/>
            <person name="Petersen B.L."/>
            <person name="Pils B."/>
            <person name="Prigge M."/>
            <person name="Rensing S.A."/>
            <person name="Riano-Pachon D.M."/>
            <person name="Roberts A.W."/>
            <person name="Sato Y."/>
            <person name="Scheller H.V."/>
            <person name="Schulz B."/>
            <person name="Schulz C."/>
            <person name="Shakirov E.V."/>
            <person name="Shibagaki N."/>
            <person name="Shinohara N."/>
            <person name="Shippen D.E."/>
            <person name="Soerensen I."/>
            <person name="Sotooka R."/>
            <person name="Sugimoto N."/>
            <person name="Sugita M."/>
            <person name="Sumikawa N."/>
            <person name="Tanurdzic M."/>
            <person name="Theissen G."/>
            <person name="Ulvskov P."/>
            <person name="Wakazuki S."/>
            <person name="Weng J.K."/>
            <person name="Willats W.W."/>
            <person name="Wipf D."/>
            <person name="Wolf P.G."/>
            <person name="Yang L."/>
            <person name="Zimmer A.D."/>
            <person name="Zhu Q."/>
            <person name="Mitros T."/>
            <person name="Hellsten U."/>
            <person name="Loque D."/>
            <person name="Otillar R."/>
            <person name="Salamov A."/>
            <person name="Schmutz J."/>
            <person name="Shapiro H."/>
            <person name="Lindquist E."/>
            <person name="Lucas S."/>
            <person name="Rokhsar D."/>
            <person name="Grigoriev I.V."/>
        </authorList>
    </citation>
    <scope>NUCLEOTIDE SEQUENCE [LARGE SCALE GENOMIC DNA]</scope>
</reference>
<dbReference type="AlphaFoldDB" id="D8QWV4"/>
<dbReference type="OMA" id="YASSHED"/>
<feature type="region of interest" description="Disordered" evidence="1">
    <location>
        <begin position="148"/>
        <end position="181"/>
    </location>
</feature>
<dbReference type="KEGG" id="smo:SELMODRAFT_405286"/>
<name>D8QWV4_SELML</name>
<keyword evidence="3" id="KW-1185">Reference proteome</keyword>
<dbReference type="Gramene" id="EFJ35302">
    <property type="protein sequence ID" value="EFJ35302"/>
    <property type="gene ID" value="SELMODRAFT_405286"/>
</dbReference>
<feature type="compositionally biased region" description="Basic residues" evidence="1">
    <location>
        <begin position="172"/>
        <end position="181"/>
    </location>
</feature>
<evidence type="ECO:0000313" key="3">
    <source>
        <dbReference type="Proteomes" id="UP000001514"/>
    </source>
</evidence>
<organism evidence="3">
    <name type="scientific">Selaginella moellendorffii</name>
    <name type="common">Spikemoss</name>
    <dbReference type="NCBI Taxonomy" id="88036"/>
    <lineage>
        <taxon>Eukaryota</taxon>
        <taxon>Viridiplantae</taxon>
        <taxon>Streptophyta</taxon>
        <taxon>Embryophyta</taxon>
        <taxon>Tracheophyta</taxon>
        <taxon>Lycopodiopsida</taxon>
        <taxon>Selaginellales</taxon>
        <taxon>Selaginellaceae</taxon>
        <taxon>Selaginella</taxon>
    </lineage>
</organism>